<feature type="region of interest" description="Disordered" evidence="1">
    <location>
        <begin position="676"/>
        <end position="706"/>
    </location>
</feature>
<dbReference type="OrthoDB" id="204355at2759"/>
<gene>
    <name evidence="3" type="ORF">NSK_004405</name>
</gene>
<feature type="compositionally biased region" description="Basic and acidic residues" evidence="1">
    <location>
        <begin position="343"/>
        <end position="354"/>
    </location>
</feature>
<dbReference type="SUPFAM" id="SSF52540">
    <property type="entry name" value="P-loop containing nucleoside triphosphate hydrolases"/>
    <property type="match status" value="1"/>
</dbReference>
<evidence type="ECO:0000313" key="3">
    <source>
        <dbReference type="EMBL" id="TFJ84420.1"/>
    </source>
</evidence>
<organism evidence="3 4">
    <name type="scientific">Nannochloropsis salina CCMP1776</name>
    <dbReference type="NCBI Taxonomy" id="1027361"/>
    <lineage>
        <taxon>Eukaryota</taxon>
        <taxon>Sar</taxon>
        <taxon>Stramenopiles</taxon>
        <taxon>Ochrophyta</taxon>
        <taxon>Eustigmatophyceae</taxon>
        <taxon>Eustigmatales</taxon>
        <taxon>Monodopsidaceae</taxon>
        <taxon>Microchloropsis</taxon>
        <taxon>Microchloropsis salina</taxon>
    </lineage>
</organism>
<protein>
    <recommendedName>
        <fullName evidence="2">Helicase ATP-binding domain-containing protein</fullName>
    </recommendedName>
</protein>
<sequence length="947" mass="102747">MPVRKKPGGSKLGDGDRDRTREVPSSVKTTARKGRSPPTKRIKITNVDVLGKAVPHSRGFSCGGPLDGQPPAEDSDSPFPWTSEYTKATETVSPKDLPSIIDMVTGRAVPWPGADWVAKDAAKRAVLGLDTEARLIGSVTVHVHMRPAILRAMLSAQKIKSTQRPVKGLKGPIQVNWDRTSGEFPTPQGQLPLSRLLCAMDEKKALCPEESHASVMERLWSLQNPQSSPWRRPMIRLLTSLQSPPAMLLAPDEPEKEEADLNVEVTFHVYFGRLIFELIANSDTQALMAALTPAGDVFSAARLPPSTGRFRRSPSGAPRPSSNATAGATSSNGVMDVVEESEGEGRVKERRSEVGGEEASVGGVLEPGGGDHGPEQEATSVPGATEGLSATPWERMRRDFQFSLPGLLHAAESTGYAVRDPQPRGLTVSMFEFQRSTLQWMLDRERGPSLNEYFWERRAWKDAETAEECFYYFPDAGELRLEKPPHRTGGVLCEEMGLGKTVECLALILANPLAAKGGRVDERGASGDEEKGDSPWAGGGDAVSASRGDLGGQEGRRGSGGGSKGSRLAQGTGGAGAEGWKGDGLEEEDLTGRPSRATLIVVPGTLLNQWMMEVRKTTEAGALEALVFRGNVKVTKSLRELRRISREGWVGSSIPSAAELPVGELVWAPVCLTPDRENQGSARQGTAGPASSSPTHPAASLRDPDRRRLRESYQRAKVLKVMDGPLGATVELRYWYERNEVWDADLVITTYDALRNANGGPMLRQVHWHRVILDECQEIRTSTSAIARLCSVLHATHRWMVSGTPLFASVDDLFGELQFLAVSPFSLANDGFWEAKVGGPWRRREESALRLLHLLVSVCMMRHSKGQTYACNGSPLVAMPTRTITWQPVEGSSVSEQFCYAYLEVLAAKECIRLVEQTLTAATFQATSAEGEGERGGGGGGGRRRRG</sequence>
<name>A0A4D9CZ02_9STRA</name>
<dbReference type="InterPro" id="IPR000330">
    <property type="entry name" value="SNF2_N"/>
</dbReference>
<feature type="region of interest" description="Disordered" evidence="1">
    <location>
        <begin position="302"/>
        <end position="387"/>
    </location>
</feature>
<feature type="compositionally biased region" description="Gly residues" evidence="1">
    <location>
        <begin position="549"/>
        <end position="564"/>
    </location>
</feature>
<feature type="region of interest" description="Disordered" evidence="1">
    <location>
        <begin position="1"/>
        <end position="82"/>
    </location>
</feature>
<accession>A0A4D9CZ02</accession>
<dbReference type="EMBL" id="SDOX01000019">
    <property type="protein sequence ID" value="TFJ84420.1"/>
    <property type="molecule type" value="Genomic_DNA"/>
</dbReference>
<dbReference type="InterPro" id="IPR027417">
    <property type="entry name" value="P-loop_NTPase"/>
</dbReference>
<dbReference type="InterPro" id="IPR038718">
    <property type="entry name" value="SNF2-like_sf"/>
</dbReference>
<dbReference type="InterPro" id="IPR014001">
    <property type="entry name" value="Helicase_ATP-bd"/>
</dbReference>
<dbReference type="PANTHER" id="PTHR45865">
    <property type="entry name" value="E3 UBIQUITIN-PROTEIN LIGASE SHPRH FAMILY MEMBER"/>
    <property type="match status" value="1"/>
</dbReference>
<dbReference type="AlphaFoldDB" id="A0A4D9CZ02"/>
<evidence type="ECO:0000313" key="4">
    <source>
        <dbReference type="Proteomes" id="UP000355283"/>
    </source>
</evidence>
<feature type="compositionally biased region" description="Basic residues" evidence="1">
    <location>
        <begin position="30"/>
        <end position="43"/>
    </location>
</feature>
<feature type="compositionally biased region" description="Low complexity" evidence="1">
    <location>
        <begin position="313"/>
        <end position="333"/>
    </location>
</feature>
<proteinExistence type="predicted"/>
<dbReference type="SMART" id="SM00487">
    <property type="entry name" value="DEXDc"/>
    <property type="match status" value="1"/>
</dbReference>
<feature type="compositionally biased region" description="Basic and acidic residues" evidence="1">
    <location>
        <begin position="518"/>
        <end position="533"/>
    </location>
</feature>
<dbReference type="Gene3D" id="3.40.50.10810">
    <property type="entry name" value="Tandem AAA-ATPase domain"/>
    <property type="match status" value="1"/>
</dbReference>
<evidence type="ECO:0000256" key="1">
    <source>
        <dbReference type="SAM" id="MobiDB-lite"/>
    </source>
</evidence>
<feature type="compositionally biased region" description="Basic and acidic residues" evidence="1">
    <location>
        <begin position="13"/>
        <end position="22"/>
    </location>
</feature>
<dbReference type="Pfam" id="PF00176">
    <property type="entry name" value="SNF2-rel_dom"/>
    <property type="match status" value="1"/>
</dbReference>
<feature type="compositionally biased region" description="Low complexity" evidence="1">
    <location>
        <begin position="687"/>
        <end position="700"/>
    </location>
</feature>
<dbReference type="PANTHER" id="PTHR45865:SF1">
    <property type="entry name" value="E3 UBIQUITIN-PROTEIN LIGASE SHPRH"/>
    <property type="match status" value="1"/>
</dbReference>
<evidence type="ECO:0000259" key="2">
    <source>
        <dbReference type="SMART" id="SM00487"/>
    </source>
</evidence>
<keyword evidence="4" id="KW-1185">Reference proteome</keyword>
<dbReference type="GO" id="GO:0005524">
    <property type="term" value="F:ATP binding"/>
    <property type="evidence" value="ECO:0007669"/>
    <property type="project" value="InterPro"/>
</dbReference>
<comment type="caution">
    <text evidence="3">The sequence shown here is derived from an EMBL/GenBank/DDBJ whole genome shotgun (WGS) entry which is preliminary data.</text>
</comment>
<reference evidence="3 4" key="1">
    <citation type="submission" date="2019-01" db="EMBL/GenBank/DDBJ databases">
        <title>Nuclear Genome Assembly of the Microalgal Biofuel strain Nannochloropsis salina CCMP1776.</title>
        <authorList>
            <person name="Hovde B."/>
        </authorList>
    </citation>
    <scope>NUCLEOTIDE SEQUENCE [LARGE SCALE GENOMIC DNA]</scope>
    <source>
        <strain evidence="3 4">CCMP1776</strain>
    </source>
</reference>
<dbReference type="InterPro" id="IPR052583">
    <property type="entry name" value="ATP-helicase/E3_Ub-Ligase"/>
</dbReference>
<feature type="region of interest" description="Disordered" evidence="1">
    <location>
        <begin position="926"/>
        <end position="947"/>
    </location>
</feature>
<feature type="domain" description="Helicase ATP-binding" evidence="2">
    <location>
        <begin position="426"/>
        <end position="834"/>
    </location>
</feature>
<feature type="region of interest" description="Disordered" evidence="1">
    <location>
        <begin position="518"/>
        <end position="591"/>
    </location>
</feature>
<dbReference type="Proteomes" id="UP000355283">
    <property type="component" value="Unassembled WGS sequence"/>
</dbReference>